<proteinExistence type="inferred from homology"/>
<comment type="function">
    <text evidence="2">Antitoxin component of a type II toxin-antitoxin (TA) system.</text>
</comment>
<dbReference type="PANTHER" id="PTHR33713">
    <property type="entry name" value="ANTITOXIN YAFN-RELATED"/>
    <property type="match status" value="1"/>
</dbReference>
<dbReference type="Gene3D" id="3.40.1620.10">
    <property type="entry name" value="YefM-like domain"/>
    <property type="match status" value="1"/>
</dbReference>
<organism evidence="3 4">
    <name type="scientific">Lacticaseibacillus paracasei NRIC 0644</name>
    <dbReference type="NCBI Taxonomy" id="1435038"/>
    <lineage>
        <taxon>Bacteria</taxon>
        <taxon>Bacillati</taxon>
        <taxon>Bacillota</taxon>
        <taxon>Bacilli</taxon>
        <taxon>Lactobacillales</taxon>
        <taxon>Lactobacillaceae</taxon>
        <taxon>Lacticaseibacillus</taxon>
    </lineage>
</organism>
<comment type="caution">
    <text evidence="3">The sequence shown here is derived from an EMBL/GenBank/DDBJ whole genome shotgun (WGS) entry which is preliminary data.</text>
</comment>
<evidence type="ECO:0000313" key="3">
    <source>
        <dbReference type="EMBL" id="GAN35429.1"/>
    </source>
</evidence>
<dbReference type="InterPro" id="IPR051405">
    <property type="entry name" value="phD/YefM_antitoxin"/>
</dbReference>
<accession>A0A0C9PTS7</accession>
<evidence type="ECO:0000313" key="4">
    <source>
        <dbReference type="Proteomes" id="UP000032552"/>
    </source>
</evidence>
<comment type="similarity">
    <text evidence="1 2">Belongs to the phD/YefM antitoxin family.</text>
</comment>
<dbReference type="Proteomes" id="UP000032552">
    <property type="component" value="Unassembled WGS sequence"/>
</dbReference>
<dbReference type="Gene3D" id="1.10.1220.170">
    <property type="match status" value="1"/>
</dbReference>
<sequence length="114" mass="13387">MSEISQPCYIEQYIVQYYKRWCDFMDAVVYSNFRRNLRDYMKQVNTDSNTLIVTAKQPEDTIVVMGKHDYDALQETMHLLSSPKTMNEIHRGIEQFNAGEGTQHELLDDGEQDD</sequence>
<dbReference type="NCBIfam" id="TIGR01552">
    <property type="entry name" value="phd_fam"/>
    <property type="match status" value="1"/>
</dbReference>
<dbReference type="EMBL" id="BAYM01000001">
    <property type="protein sequence ID" value="GAN35429.1"/>
    <property type="molecule type" value="Genomic_DNA"/>
</dbReference>
<dbReference type="InterPro" id="IPR036165">
    <property type="entry name" value="YefM-like_sf"/>
</dbReference>
<dbReference type="InterPro" id="IPR006442">
    <property type="entry name" value="Antitoxin_Phd/YefM"/>
</dbReference>
<dbReference type="SUPFAM" id="SSF143120">
    <property type="entry name" value="YefM-like"/>
    <property type="match status" value="1"/>
</dbReference>
<name>A0A0C9PTS7_LACPA</name>
<dbReference type="AlphaFoldDB" id="A0A0C9PTS7"/>
<reference evidence="4" key="1">
    <citation type="submission" date="2014-05" db="EMBL/GenBank/DDBJ databases">
        <title>Whole genome sequencing of Lactobacillus casei NRIC0644.</title>
        <authorList>
            <person name="Atarashi H."/>
            <person name="Yoshida Y."/>
            <person name="Fujimura S."/>
            <person name="Tanaka N."/>
            <person name="Shiwa Y."/>
            <person name="Yoshikawa H."/>
            <person name="Okada S."/>
            <person name="Nakagawa J."/>
        </authorList>
    </citation>
    <scope>NUCLEOTIDE SEQUENCE [LARGE SCALE GENOMIC DNA]</scope>
    <source>
        <strain evidence="4">NRIC0644</strain>
    </source>
</reference>
<evidence type="ECO:0000256" key="2">
    <source>
        <dbReference type="RuleBase" id="RU362080"/>
    </source>
</evidence>
<evidence type="ECO:0000256" key="1">
    <source>
        <dbReference type="ARBA" id="ARBA00009981"/>
    </source>
</evidence>
<gene>
    <name evidence="3" type="ORF">LC0644_0018</name>
</gene>
<dbReference type="PANTHER" id="PTHR33713:SF6">
    <property type="entry name" value="ANTITOXIN YEFM"/>
    <property type="match status" value="1"/>
</dbReference>
<protein>
    <recommendedName>
        <fullName evidence="2">Antitoxin</fullName>
    </recommendedName>
</protein>
<dbReference type="Pfam" id="PF02604">
    <property type="entry name" value="PhdYeFM_antitox"/>
    <property type="match status" value="1"/>
</dbReference>